<dbReference type="AlphaFoldDB" id="A0A7C3PTF4"/>
<dbReference type="InterPro" id="IPR011990">
    <property type="entry name" value="TPR-like_helical_dom_sf"/>
</dbReference>
<dbReference type="SUPFAM" id="SSF48452">
    <property type="entry name" value="TPR-like"/>
    <property type="match status" value="1"/>
</dbReference>
<dbReference type="PANTHER" id="PTHR19959">
    <property type="entry name" value="KINESIN LIGHT CHAIN"/>
    <property type="match status" value="1"/>
</dbReference>
<dbReference type="Gene3D" id="1.25.40.10">
    <property type="entry name" value="Tetratricopeptide repeat domain"/>
    <property type="match status" value="2"/>
</dbReference>
<protein>
    <submittedName>
        <fullName evidence="2">Tetratricopeptide repeat protein</fullName>
    </submittedName>
</protein>
<gene>
    <name evidence="2" type="ORF">ENR64_24010</name>
</gene>
<reference evidence="2" key="1">
    <citation type="journal article" date="2020" name="mSystems">
        <title>Genome- and Community-Level Interaction Insights into Carbon Utilization and Element Cycling Functions of Hydrothermarchaeota in Hydrothermal Sediment.</title>
        <authorList>
            <person name="Zhou Z."/>
            <person name="Liu Y."/>
            <person name="Xu W."/>
            <person name="Pan J."/>
            <person name="Luo Z.H."/>
            <person name="Li M."/>
        </authorList>
    </citation>
    <scope>NUCLEOTIDE SEQUENCE [LARGE SCALE GENOMIC DNA]</scope>
    <source>
        <strain evidence="2">SpSt-418</strain>
    </source>
</reference>
<evidence type="ECO:0000313" key="2">
    <source>
        <dbReference type="EMBL" id="HFN00762.1"/>
    </source>
</evidence>
<comment type="caution">
    <text evidence="2">The sequence shown here is derived from an EMBL/GenBank/DDBJ whole genome shotgun (WGS) entry which is preliminary data.</text>
</comment>
<accession>A0A7C3PTF4</accession>
<dbReference type="EMBL" id="DSRU01000341">
    <property type="protein sequence ID" value="HFN00762.1"/>
    <property type="molecule type" value="Genomic_DNA"/>
</dbReference>
<evidence type="ECO:0000256" key="1">
    <source>
        <dbReference type="SAM" id="MobiDB-lite"/>
    </source>
</evidence>
<organism evidence="2">
    <name type="scientific">Oscillatoriales cyanobacterium SpSt-418</name>
    <dbReference type="NCBI Taxonomy" id="2282169"/>
    <lineage>
        <taxon>Bacteria</taxon>
        <taxon>Bacillati</taxon>
        <taxon>Cyanobacteriota</taxon>
        <taxon>Cyanophyceae</taxon>
        <taxon>Oscillatoriophycideae</taxon>
        <taxon>Oscillatoriales</taxon>
    </lineage>
</organism>
<feature type="region of interest" description="Disordered" evidence="1">
    <location>
        <begin position="350"/>
        <end position="373"/>
    </location>
</feature>
<feature type="region of interest" description="Disordered" evidence="1">
    <location>
        <begin position="1"/>
        <end position="20"/>
    </location>
</feature>
<name>A0A7C3PTF4_9CYAN</name>
<sequence>MQLADSANHSAKRSSAMRTSVVMERNQTTYDRLKRAIELQLRRQIFVAVCDDLSLRNRLVIQLHADLDPSAQTPFNQGILPQTSIEAVLADLLQEPPSEAVYPQVVSLNLDLAHPDPFAQIALWLTQYPPRSPIGQPRQVPSFQILGVEHLTRQPATTQQRFLLALQQVERSLSSLESCLILWVSRPWLNVIQQSAPAFWNCHTALLEFEGDPTPSPAVIAPVEAAAVEVPPVEAVAVEQVATTSVVVPAPIATEVLANNAVTDAQRSLPHPDDERLVDDVARNGVIDNSSQPPLLPLIDDDVDLLGVPGQAEDLWDILTYDLAMLDEYAAEPPSEAPVEAVEPAIAPGLTAPSPPPTQAEVEPAPAVEPPPAEVEPPILQVEESVVETPTPNITVAPATAAEPPTAEPIQLLTLISQVYAEDTLFALVRSEPSDASQITAILGAIARIEQLKLANIGGSTLAAAYQVLGNLYRDRIEQGEIIDRTLIIAIYAYEQTLQHLEDETLPLWADVLNDMGNLYWMLSRQFSDATISLTYLEQGINAYQLALQKTNPTARPHTYAMIQNNLGSAYGDLARYRNTLEVLQKSVQAYEAALQYRRPEEDPARYAATQNNLGTAYWNLAQHQQPVRRLRQAVTAYHEALRYYSPEREPIHYAMLQNNLGTAYWNLAQHAKNVPQSAGISAAELLKEAIKAYSAALAYRTLEVAPNANAATQNNLGTAYWHLALVPETIANDRQTCLLNAIEAYKSALAAVQYLQAAGTNHAPMLTFDPNATQNNLGLAHYQLAIDQQLTLTSDQQANHLDLALQHQVQALQGWENNPDYYQTVLNYIVQTIRACHESFGVQGQNRALSRVPANLMPELLKRL</sequence>
<proteinExistence type="predicted"/>
<dbReference type="PANTHER" id="PTHR19959:SF119">
    <property type="entry name" value="FUNGAL LIPASE-LIKE DOMAIN-CONTAINING PROTEIN"/>
    <property type="match status" value="1"/>
</dbReference>